<dbReference type="Gene3D" id="1.25.40.10">
    <property type="entry name" value="Tetratricopeptide repeat domain"/>
    <property type="match status" value="1"/>
</dbReference>
<comment type="similarity">
    <text evidence="2">Belongs to the SusD family.</text>
</comment>
<dbReference type="InterPro" id="IPR011990">
    <property type="entry name" value="TPR-like_helical_dom_sf"/>
</dbReference>
<evidence type="ECO:0000313" key="10">
    <source>
        <dbReference type="Proteomes" id="UP000283538"/>
    </source>
</evidence>
<sequence>MNFKYLKSLVPVAALALTLGLHSCINDLDVTPIDPSTKMDFDRDAVFNKVYATLGLTGQKGADGDGDVDDIDEGTSAFYRMTWCANELVTDEAIVAGWNDPGLPSLISYTWGASNEITTGAYYRLNFDITLCNWFLENTADETSDEEKVMRAEVRFMRALNYFYLMDLFGDVPFSETVEYDVYPQQIKRADLFAYIEDELINKAEPNLKEPKTNTYGRVDKAAAWLLLARMYLNAEVYTGTAKWTEAATYAEKVMKSQYSLCKPYKHLFMADNGGAADGNPNNLAPNEVILPILQDGAKTRSWGVSHFLIAGTHKKDMTNYGSTEEWKGPRCCETLVAKFFPNTASAPFVDETEMTVAAKDDRALMFGKGRTVSTGKNKDFAEGFSCAKFTNVRADGGQTSDSAFPDMDVPFMRAAEAYLTYAEAVTRGAGGTVTPENAADAINELRKRANAEEKDAYTLEQICDEWAREFYFEGRRRMDLIRFGKFAGQSDYNWDWKGGSMNGTSFPEYRNLYPIPANDLNANPNLKQNPGY</sequence>
<dbReference type="Proteomes" id="UP000283538">
    <property type="component" value="Unassembled WGS sequence"/>
</dbReference>
<dbReference type="Pfam" id="PF07980">
    <property type="entry name" value="SusD_RagB"/>
    <property type="match status" value="1"/>
</dbReference>
<dbReference type="InterPro" id="IPR033985">
    <property type="entry name" value="SusD-like_N"/>
</dbReference>
<proteinExistence type="inferred from homology"/>
<dbReference type="Pfam" id="PF14322">
    <property type="entry name" value="SusD-like_3"/>
    <property type="match status" value="1"/>
</dbReference>
<feature type="domain" description="SusD-like N-terminal" evidence="8">
    <location>
        <begin position="121"/>
        <end position="233"/>
    </location>
</feature>
<feature type="chain" id="PRO_5019293993" evidence="6">
    <location>
        <begin position="24"/>
        <end position="533"/>
    </location>
</feature>
<comment type="caution">
    <text evidence="9">The sequence shown here is derived from an EMBL/GenBank/DDBJ whole genome shotgun (WGS) entry which is preliminary data.</text>
</comment>
<evidence type="ECO:0000313" key="9">
    <source>
        <dbReference type="EMBL" id="RHF09980.1"/>
    </source>
</evidence>
<protein>
    <submittedName>
        <fullName evidence="9">RagB/SusD family nutrient uptake outer membrane protein</fullName>
    </submittedName>
</protein>
<evidence type="ECO:0000259" key="7">
    <source>
        <dbReference type="Pfam" id="PF07980"/>
    </source>
</evidence>
<organism evidence="9 10">
    <name type="scientific">Bacteroides eggerthii</name>
    <dbReference type="NCBI Taxonomy" id="28111"/>
    <lineage>
        <taxon>Bacteria</taxon>
        <taxon>Pseudomonadati</taxon>
        <taxon>Bacteroidota</taxon>
        <taxon>Bacteroidia</taxon>
        <taxon>Bacteroidales</taxon>
        <taxon>Bacteroidaceae</taxon>
        <taxon>Bacteroides</taxon>
    </lineage>
</organism>
<reference evidence="9 10" key="1">
    <citation type="submission" date="2018-08" db="EMBL/GenBank/DDBJ databases">
        <title>A genome reference for cultivated species of the human gut microbiota.</title>
        <authorList>
            <person name="Zou Y."/>
            <person name="Xue W."/>
            <person name="Luo G."/>
        </authorList>
    </citation>
    <scope>NUCLEOTIDE SEQUENCE [LARGE SCALE GENOMIC DNA]</scope>
    <source>
        <strain evidence="9 10">AM26-26AC</strain>
    </source>
</reference>
<dbReference type="SUPFAM" id="SSF48452">
    <property type="entry name" value="TPR-like"/>
    <property type="match status" value="1"/>
</dbReference>
<evidence type="ECO:0000256" key="5">
    <source>
        <dbReference type="ARBA" id="ARBA00023237"/>
    </source>
</evidence>
<dbReference type="InterPro" id="IPR012944">
    <property type="entry name" value="SusD_RagB_dom"/>
</dbReference>
<keyword evidence="3 6" id="KW-0732">Signal</keyword>
<dbReference type="Gene3D" id="1.10.3780.10">
    <property type="entry name" value="SusD-like"/>
    <property type="match status" value="1"/>
</dbReference>
<keyword evidence="4" id="KW-0472">Membrane</keyword>
<keyword evidence="5" id="KW-0998">Cell outer membrane</keyword>
<dbReference type="AlphaFoldDB" id="A0A414MF53"/>
<dbReference type="GO" id="GO:0009279">
    <property type="term" value="C:cell outer membrane"/>
    <property type="evidence" value="ECO:0007669"/>
    <property type="project" value="UniProtKB-SubCell"/>
</dbReference>
<evidence type="ECO:0000259" key="8">
    <source>
        <dbReference type="Pfam" id="PF14322"/>
    </source>
</evidence>
<feature type="domain" description="RagB/SusD" evidence="7">
    <location>
        <begin position="347"/>
        <end position="533"/>
    </location>
</feature>
<dbReference type="CDD" id="cd08977">
    <property type="entry name" value="SusD"/>
    <property type="match status" value="1"/>
</dbReference>
<name>A0A414MF53_9BACE</name>
<evidence type="ECO:0000256" key="3">
    <source>
        <dbReference type="ARBA" id="ARBA00022729"/>
    </source>
</evidence>
<evidence type="ECO:0000256" key="4">
    <source>
        <dbReference type="ARBA" id="ARBA00023136"/>
    </source>
</evidence>
<accession>A0A414MF53</accession>
<dbReference type="EMBL" id="QSLA01000005">
    <property type="protein sequence ID" value="RHF09980.1"/>
    <property type="molecule type" value="Genomic_DNA"/>
</dbReference>
<dbReference type="RefSeq" id="WP_118226819.1">
    <property type="nucleotide sequence ID" value="NZ_JADNLN010000006.1"/>
</dbReference>
<evidence type="ECO:0000256" key="2">
    <source>
        <dbReference type="ARBA" id="ARBA00006275"/>
    </source>
</evidence>
<comment type="subcellular location">
    <subcellularLocation>
        <location evidence="1">Cell outer membrane</location>
    </subcellularLocation>
</comment>
<evidence type="ECO:0000256" key="1">
    <source>
        <dbReference type="ARBA" id="ARBA00004442"/>
    </source>
</evidence>
<dbReference type="Gene3D" id="1.25.40.390">
    <property type="match status" value="1"/>
</dbReference>
<gene>
    <name evidence="9" type="ORF">DW701_06125</name>
</gene>
<feature type="signal peptide" evidence="6">
    <location>
        <begin position="1"/>
        <end position="23"/>
    </location>
</feature>
<evidence type="ECO:0000256" key="6">
    <source>
        <dbReference type="SAM" id="SignalP"/>
    </source>
</evidence>